<dbReference type="InterPro" id="IPR005135">
    <property type="entry name" value="Endo/exonuclease/phosphatase"/>
</dbReference>
<proteinExistence type="inferred from homology"/>
<feature type="domain" description="Endonuclease/exonuclease/phosphatase" evidence="11">
    <location>
        <begin position="73"/>
        <end position="313"/>
    </location>
</feature>
<dbReference type="InterPro" id="IPR036691">
    <property type="entry name" value="Endo/exonu/phosph_ase_sf"/>
</dbReference>
<dbReference type="EMBL" id="JBGBPQ010000004">
    <property type="protein sequence ID" value="KAL1525445.1"/>
    <property type="molecule type" value="Genomic_DNA"/>
</dbReference>
<evidence type="ECO:0000313" key="13">
    <source>
        <dbReference type="Proteomes" id="UP001515480"/>
    </source>
</evidence>
<keyword evidence="13" id="KW-1185">Reference proteome</keyword>
<dbReference type="SUPFAM" id="SSF56219">
    <property type="entry name" value="DNase I-like"/>
    <property type="match status" value="1"/>
</dbReference>
<feature type="binding site" evidence="7">
    <location>
        <position position="108"/>
    </location>
    <ligand>
        <name>Mg(2+)</name>
        <dbReference type="ChEBI" id="CHEBI:18420"/>
        <label>1</label>
    </ligand>
</feature>
<dbReference type="PANTHER" id="PTHR22748:SF6">
    <property type="entry name" value="DNA-(APURINIC OR APYRIMIDINIC SITE) ENDONUCLEASE"/>
    <property type="match status" value="1"/>
</dbReference>
<keyword evidence="9" id="KW-0234">DNA repair</keyword>
<dbReference type="CDD" id="cd09087">
    <property type="entry name" value="Ape1-like_AP-endo"/>
    <property type="match status" value="1"/>
</dbReference>
<keyword evidence="5 7" id="KW-0460">Magnesium</keyword>
<accession>A0AB34JXS2</accession>
<keyword evidence="9" id="KW-0227">DNA damage</keyword>
<feature type="binding site" evidence="7">
    <location>
        <position position="335"/>
    </location>
    <ligand>
        <name>Mg(2+)</name>
        <dbReference type="ChEBI" id="CHEBI:18420"/>
        <label>1</label>
    </ligand>
</feature>
<evidence type="ECO:0000256" key="4">
    <source>
        <dbReference type="ARBA" id="ARBA00022801"/>
    </source>
</evidence>
<protein>
    <recommendedName>
        <fullName evidence="11">Endonuclease/exonuclease/phosphatase domain-containing protein</fullName>
    </recommendedName>
</protein>
<gene>
    <name evidence="12" type="ORF">AB1Y20_020302</name>
</gene>
<evidence type="ECO:0000256" key="3">
    <source>
        <dbReference type="ARBA" id="ARBA00022723"/>
    </source>
</evidence>
<feature type="active site" evidence="6">
    <location>
        <position position="186"/>
    </location>
</feature>
<dbReference type="PROSITE" id="PS51435">
    <property type="entry name" value="AP_NUCLEASE_F1_4"/>
    <property type="match status" value="1"/>
</dbReference>
<dbReference type="PROSITE" id="PS00728">
    <property type="entry name" value="AP_NUCLEASE_F1_3"/>
    <property type="match status" value="1"/>
</dbReference>
<comment type="cofactor">
    <cofactor evidence="1">
        <name>Mn(2+)</name>
        <dbReference type="ChEBI" id="CHEBI:29035"/>
    </cofactor>
</comment>
<keyword evidence="3 7" id="KW-0479">Metal-binding</keyword>
<feature type="binding site" evidence="7">
    <location>
        <position position="226"/>
    </location>
    <ligand>
        <name>Mg(2+)</name>
        <dbReference type="ChEBI" id="CHEBI:18420"/>
        <label>1</label>
    </ligand>
</feature>
<feature type="binding site" evidence="7">
    <location>
        <position position="75"/>
    </location>
    <ligand>
        <name>Mg(2+)</name>
        <dbReference type="ChEBI" id="CHEBI:18420"/>
        <label>1</label>
    </ligand>
</feature>
<feature type="active site" description="Proton donor/acceptor" evidence="6">
    <location>
        <position position="226"/>
    </location>
</feature>
<evidence type="ECO:0000256" key="9">
    <source>
        <dbReference type="RuleBase" id="RU362131"/>
    </source>
</evidence>
<dbReference type="Pfam" id="PF03372">
    <property type="entry name" value="Exo_endo_phos"/>
    <property type="match status" value="1"/>
</dbReference>
<comment type="similarity">
    <text evidence="2 9">Belongs to the DNA repair enzymes AP/ExoA family.</text>
</comment>
<dbReference type="GO" id="GO:0008311">
    <property type="term" value="F:double-stranded DNA 3'-5' DNA exonuclease activity"/>
    <property type="evidence" value="ECO:0007669"/>
    <property type="project" value="TreeGrafter"/>
</dbReference>
<evidence type="ECO:0000256" key="5">
    <source>
        <dbReference type="ARBA" id="ARBA00022842"/>
    </source>
</evidence>
<comment type="cofactor">
    <cofactor evidence="7 9">
        <name>Mg(2+)</name>
        <dbReference type="ChEBI" id="CHEBI:18420"/>
    </cofactor>
    <cofactor evidence="7 9">
        <name>Mn(2+)</name>
        <dbReference type="ChEBI" id="CHEBI:29035"/>
    </cofactor>
    <text evidence="7 9">Probably binds two magnesium or manganese ions per subunit.</text>
</comment>
<feature type="site" description="Transition state stabilizer" evidence="8">
    <location>
        <position position="228"/>
    </location>
</feature>
<feature type="site" description="Important for catalytic activity" evidence="8">
    <location>
        <position position="301"/>
    </location>
</feature>
<evidence type="ECO:0000256" key="8">
    <source>
        <dbReference type="PIRSR" id="PIRSR604808-3"/>
    </source>
</evidence>
<dbReference type="GO" id="GO:0005634">
    <property type="term" value="C:nucleus"/>
    <property type="evidence" value="ECO:0007669"/>
    <property type="project" value="TreeGrafter"/>
</dbReference>
<keyword evidence="7" id="KW-0464">Manganese</keyword>
<evidence type="ECO:0000313" key="12">
    <source>
        <dbReference type="EMBL" id="KAL1525445.1"/>
    </source>
</evidence>
<feature type="binding site" evidence="7">
    <location>
        <position position="228"/>
    </location>
    <ligand>
        <name>Mg(2+)</name>
        <dbReference type="ChEBI" id="CHEBI:18420"/>
        <label>1</label>
    </ligand>
</feature>
<dbReference type="Proteomes" id="UP001515480">
    <property type="component" value="Unassembled WGS sequence"/>
</dbReference>
<evidence type="ECO:0000256" key="6">
    <source>
        <dbReference type="PIRSR" id="PIRSR604808-1"/>
    </source>
</evidence>
<dbReference type="GO" id="GO:0046872">
    <property type="term" value="F:metal ion binding"/>
    <property type="evidence" value="ECO:0007669"/>
    <property type="project" value="UniProtKB-KW"/>
</dbReference>
<dbReference type="NCBIfam" id="TIGR00633">
    <property type="entry name" value="xth"/>
    <property type="match status" value="1"/>
</dbReference>
<feature type="region of interest" description="Disordered" evidence="10">
    <location>
        <begin position="1"/>
        <end position="46"/>
    </location>
</feature>
<evidence type="ECO:0000256" key="10">
    <source>
        <dbReference type="SAM" id="MobiDB-lite"/>
    </source>
</evidence>
<evidence type="ECO:0000256" key="1">
    <source>
        <dbReference type="ARBA" id="ARBA00001936"/>
    </source>
</evidence>
<name>A0AB34JXS2_PRYPA</name>
<evidence type="ECO:0000259" key="11">
    <source>
        <dbReference type="Pfam" id="PF03372"/>
    </source>
</evidence>
<keyword evidence="4" id="KW-0378">Hydrolase</keyword>
<dbReference type="GO" id="GO:0008081">
    <property type="term" value="F:phosphoric diester hydrolase activity"/>
    <property type="evidence" value="ECO:0007669"/>
    <property type="project" value="TreeGrafter"/>
</dbReference>
<dbReference type="Gene3D" id="3.60.10.10">
    <property type="entry name" value="Endonuclease/exonuclease/phosphatase"/>
    <property type="match status" value="1"/>
</dbReference>
<feature type="site" description="Interaction with DNA substrate" evidence="8">
    <location>
        <position position="335"/>
    </location>
</feature>
<reference evidence="12 13" key="1">
    <citation type="journal article" date="2024" name="Science">
        <title>Giant polyketide synthase enzymes in the biosynthesis of giant marine polyether toxins.</title>
        <authorList>
            <person name="Fallon T.R."/>
            <person name="Shende V.V."/>
            <person name="Wierzbicki I.H."/>
            <person name="Pendleton A.L."/>
            <person name="Watervoot N.F."/>
            <person name="Auber R.P."/>
            <person name="Gonzalez D.J."/>
            <person name="Wisecaver J.H."/>
            <person name="Moore B.S."/>
        </authorList>
    </citation>
    <scope>NUCLEOTIDE SEQUENCE [LARGE SCALE GENOMIC DNA]</scope>
    <source>
        <strain evidence="12 13">12B1</strain>
    </source>
</reference>
<dbReference type="GO" id="GO:0003906">
    <property type="term" value="F:DNA-(apurinic or apyrimidinic site) endonuclease activity"/>
    <property type="evidence" value="ECO:0007669"/>
    <property type="project" value="TreeGrafter"/>
</dbReference>
<dbReference type="GO" id="GO:0003677">
    <property type="term" value="F:DNA binding"/>
    <property type="evidence" value="ECO:0007669"/>
    <property type="project" value="InterPro"/>
</dbReference>
<evidence type="ECO:0000256" key="7">
    <source>
        <dbReference type="PIRSR" id="PIRSR604808-2"/>
    </source>
</evidence>
<dbReference type="InterPro" id="IPR020848">
    <property type="entry name" value="AP_endonuclease_F1_CS"/>
</dbReference>
<comment type="caution">
    <text evidence="12">The sequence shown here is derived from an EMBL/GenBank/DDBJ whole genome shotgun (WGS) entry which is preliminary data.</text>
</comment>
<evidence type="ECO:0000256" key="2">
    <source>
        <dbReference type="ARBA" id="ARBA00007092"/>
    </source>
</evidence>
<feature type="binding site" evidence="7">
    <location>
        <position position="334"/>
    </location>
    <ligand>
        <name>Mg(2+)</name>
        <dbReference type="ChEBI" id="CHEBI:18420"/>
        <label>1</label>
    </ligand>
</feature>
<feature type="compositionally biased region" description="Basic residues" evidence="10">
    <location>
        <begin position="1"/>
        <end position="10"/>
    </location>
</feature>
<dbReference type="InterPro" id="IPR004808">
    <property type="entry name" value="AP_endonuc_1"/>
</dbReference>
<dbReference type="AlphaFoldDB" id="A0AB34JXS2"/>
<sequence>MPPKQPRRATRKGDDTQPEEAVTAELSPEAQSAEPPPKKSKKAAAASIVEAPLPIARTPTPRPEKVDGLVVGHWNIAGLNGLLKSAERKERFLALLREEDPDVLAISEHKLSEAKAAAGIQELMALCPAYKAHWAICTAKNGYAGVGVLVKRGLKVLRTEIDAICTLNEGRTVMLELEDIFVVATYVPNSGQDLKRLDFRIDIWDPALREYISNLQKTKPVCAIGDFNVAHLDIDIWNVTAKHIPKSAGTTPRERESFGKLLEDVELVDAFRVLHPDATGCFTYWSTRAGNQNINRGLRLDYALLSKALASDGAAGSLRLHFCDAQKEYAPNGDHCPTLVGLKRT</sequence>
<dbReference type="GO" id="GO:0006284">
    <property type="term" value="P:base-excision repair"/>
    <property type="evidence" value="ECO:0007669"/>
    <property type="project" value="TreeGrafter"/>
</dbReference>
<organism evidence="12 13">
    <name type="scientific">Prymnesium parvum</name>
    <name type="common">Toxic golden alga</name>
    <dbReference type="NCBI Taxonomy" id="97485"/>
    <lineage>
        <taxon>Eukaryota</taxon>
        <taxon>Haptista</taxon>
        <taxon>Haptophyta</taxon>
        <taxon>Prymnesiophyceae</taxon>
        <taxon>Prymnesiales</taxon>
        <taxon>Prymnesiaceae</taxon>
        <taxon>Prymnesium</taxon>
    </lineage>
</organism>
<dbReference type="PANTHER" id="PTHR22748">
    <property type="entry name" value="AP ENDONUCLEASE"/>
    <property type="match status" value="1"/>
</dbReference>
<feature type="active site" description="Proton acceptor" evidence="6">
    <location>
        <position position="335"/>
    </location>
</feature>